<dbReference type="InterPro" id="IPR036910">
    <property type="entry name" value="HMG_box_dom_sf"/>
</dbReference>
<evidence type="ECO:0000256" key="1">
    <source>
        <dbReference type="ARBA" id="ARBA00004123"/>
    </source>
</evidence>
<dbReference type="GO" id="GO:0000981">
    <property type="term" value="F:DNA-binding transcription factor activity, RNA polymerase II-specific"/>
    <property type="evidence" value="ECO:0007669"/>
    <property type="project" value="TreeGrafter"/>
</dbReference>
<dbReference type="SUPFAM" id="SSF47095">
    <property type="entry name" value="HMG-box"/>
    <property type="match status" value="1"/>
</dbReference>
<dbReference type="SMART" id="SM00398">
    <property type="entry name" value="HMG"/>
    <property type="match status" value="1"/>
</dbReference>
<dbReference type="PANTHER" id="PTHR10373">
    <property type="entry name" value="TRANSCRIPTION FACTOR 7 FAMILY MEMBER"/>
    <property type="match status" value="1"/>
</dbReference>
<dbReference type="GO" id="GO:0000978">
    <property type="term" value="F:RNA polymerase II cis-regulatory region sequence-specific DNA binding"/>
    <property type="evidence" value="ECO:0007669"/>
    <property type="project" value="TreeGrafter"/>
</dbReference>
<dbReference type="CDD" id="cd21996">
    <property type="entry name" value="HMG-box_TCF7-like"/>
    <property type="match status" value="1"/>
</dbReference>
<keyword evidence="3" id="KW-0879">Wnt signaling pathway</keyword>
<dbReference type="Proteomes" id="UP000324629">
    <property type="component" value="Unassembled WGS sequence"/>
</dbReference>
<organism evidence="11 12">
    <name type="scientific">Paragonimus westermani</name>
    <dbReference type="NCBI Taxonomy" id="34504"/>
    <lineage>
        <taxon>Eukaryota</taxon>
        <taxon>Metazoa</taxon>
        <taxon>Spiralia</taxon>
        <taxon>Lophotrochozoa</taxon>
        <taxon>Platyhelminthes</taxon>
        <taxon>Trematoda</taxon>
        <taxon>Digenea</taxon>
        <taxon>Plagiorchiida</taxon>
        <taxon>Troglotremata</taxon>
        <taxon>Troglotrematidae</taxon>
        <taxon>Paragonimus</taxon>
    </lineage>
</organism>
<comment type="subcellular location">
    <subcellularLocation>
        <location evidence="1">Nucleus</location>
    </subcellularLocation>
</comment>
<proteinExistence type="inferred from homology"/>
<evidence type="ECO:0000313" key="12">
    <source>
        <dbReference type="Proteomes" id="UP000324629"/>
    </source>
</evidence>
<dbReference type="PANTHER" id="PTHR10373:SF38">
    <property type="entry name" value="PROTEIN PANGOLIN, ISOFORM J"/>
    <property type="match status" value="1"/>
</dbReference>
<keyword evidence="12" id="KW-1185">Reference proteome</keyword>
<reference evidence="11 12" key="1">
    <citation type="journal article" date="2019" name="Gigascience">
        <title>Whole-genome sequence of the oriental lung fluke Paragonimus westermani.</title>
        <authorList>
            <person name="Oey H."/>
            <person name="Zakrzewski M."/>
            <person name="Narain K."/>
            <person name="Devi K.R."/>
            <person name="Agatsuma T."/>
            <person name="Nawaratna S."/>
            <person name="Gobert G.N."/>
            <person name="Jones M.K."/>
            <person name="Ragan M.A."/>
            <person name="McManus D.P."/>
            <person name="Krause L."/>
        </authorList>
    </citation>
    <scope>NUCLEOTIDE SEQUENCE [LARGE SCALE GENOMIC DNA]</scope>
    <source>
        <strain evidence="11 12">IND2009</strain>
    </source>
</reference>
<comment type="caution">
    <text evidence="11">The sequence shown here is derived from an EMBL/GenBank/DDBJ whole genome shotgun (WGS) entry which is preliminary data.</text>
</comment>
<gene>
    <name evidence="11" type="ORF">DEA37_0010194</name>
</gene>
<evidence type="ECO:0000259" key="10">
    <source>
        <dbReference type="PROSITE" id="PS50118"/>
    </source>
</evidence>
<dbReference type="InterPro" id="IPR024940">
    <property type="entry name" value="TCF/LEF"/>
</dbReference>
<dbReference type="Gene3D" id="1.10.30.10">
    <property type="entry name" value="High mobility group box domain"/>
    <property type="match status" value="1"/>
</dbReference>
<keyword evidence="6" id="KW-0010">Activator</keyword>
<dbReference type="GO" id="GO:0060070">
    <property type="term" value="P:canonical Wnt signaling pathway"/>
    <property type="evidence" value="ECO:0007669"/>
    <property type="project" value="TreeGrafter"/>
</dbReference>
<evidence type="ECO:0000256" key="3">
    <source>
        <dbReference type="ARBA" id="ARBA00022687"/>
    </source>
</evidence>
<feature type="domain" description="HMG box" evidence="10">
    <location>
        <begin position="146"/>
        <end position="214"/>
    </location>
</feature>
<accession>A0A5J4NEP0</accession>
<evidence type="ECO:0000256" key="6">
    <source>
        <dbReference type="ARBA" id="ARBA00023159"/>
    </source>
</evidence>
<keyword evidence="7" id="KW-0804">Transcription</keyword>
<keyword evidence="5 9" id="KW-0238">DNA-binding</keyword>
<dbReference type="PROSITE" id="PS50118">
    <property type="entry name" value="HMG_BOX_2"/>
    <property type="match status" value="1"/>
</dbReference>
<dbReference type="Pfam" id="PF00505">
    <property type="entry name" value="HMG_box"/>
    <property type="match status" value="1"/>
</dbReference>
<evidence type="ECO:0000256" key="8">
    <source>
        <dbReference type="ARBA" id="ARBA00023242"/>
    </source>
</evidence>
<protein>
    <recommendedName>
        <fullName evidence="10">HMG box domain-containing protein</fullName>
    </recommendedName>
</protein>
<dbReference type="FunFam" id="1.10.30.10:FF:000001">
    <property type="entry name" value="transcription factor 7 isoform X2"/>
    <property type="match status" value="1"/>
</dbReference>
<evidence type="ECO:0000256" key="7">
    <source>
        <dbReference type="ARBA" id="ARBA00023163"/>
    </source>
</evidence>
<evidence type="ECO:0000256" key="9">
    <source>
        <dbReference type="PROSITE-ProRule" id="PRU00267"/>
    </source>
</evidence>
<dbReference type="AlphaFoldDB" id="A0A5J4NEP0"/>
<feature type="DNA-binding region" description="HMG box" evidence="9">
    <location>
        <begin position="146"/>
        <end position="214"/>
    </location>
</feature>
<keyword evidence="4" id="KW-0805">Transcription regulation</keyword>
<name>A0A5J4NEP0_9TREM</name>
<evidence type="ECO:0000256" key="5">
    <source>
        <dbReference type="ARBA" id="ARBA00023125"/>
    </source>
</evidence>
<dbReference type="InterPro" id="IPR009071">
    <property type="entry name" value="HMG_box_dom"/>
</dbReference>
<evidence type="ECO:0000256" key="4">
    <source>
        <dbReference type="ARBA" id="ARBA00023015"/>
    </source>
</evidence>
<evidence type="ECO:0000256" key="2">
    <source>
        <dbReference type="ARBA" id="ARBA00006569"/>
    </source>
</evidence>
<dbReference type="GO" id="GO:0000785">
    <property type="term" value="C:chromatin"/>
    <property type="evidence" value="ECO:0007669"/>
    <property type="project" value="TreeGrafter"/>
</dbReference>
<dbReference type="GO" id="GO:1990907">
    <property type="term" value="C:beta-catenin-TCF complex"/>
    <property type="evidence" value="ECO:0007669"/>
    <property type="project" value="TreeGrafter"/>
</dbReference>
<sequence length="239" mass="27350">MDSFLEGVLGESREFDYQPFPDARVTDLEPCNYSNIYNHNRLQDVITSTLDPAYLKQVGIRGMRKSGEYVTAESDIASNSTCTNQTSPDEHEKRGLSFSQVAGRPSFINKKSTIDDDHLKMNELLNCPSACSSNHTQTTYDKHVHIKKPLNAFMLFMKEKRTQVMTECTLKESAAINQILGRKWHALTREEQAKYYEMARIEKEAHQRMFPGWSARDNYACQVHVRTSVYPDNCHPSSA</sequence>
<evidence type="ECO:0000313" key="11">
    <source>
        <dbReference type="EMBL" id="KAA3673910.1"/>
    </source>
</evidence>
<keyword evidence="8 9" id="KW-0539">Nucleus</keyword>
<dbReference type="EMBL" id="QNGE01003545">
    <property type="protein sequence ID" value="KAA3673910.1"/>
    <property type="molecule type" value="Genomic_DNA"/>
</dbReference>
<comment type="similarity">
    <text evidence="2">Belongs to the TCF/LEF family.</text>
</comment>